<proteinExistence type="predicted"/>
<reference evidence="3" key="1">
    <citation type="journal article" date="2011" name="PLoS Genet.">
        <title>Genomic analysis of the necrotrophic fungal pathogens Sclerotinia sclerotiorum and Botrytis cinerea.</title>
        <authorList>
            <person name="Amselem J."/>
            <person name="Cuomo C.A."/>
            <person name="van Kan J.A."/>
            <person name="Viaud M."/>
            <person name="Benito E.P."/>
            <person name="Couloux A."/>
            <person name="Coutinho P.M."/>
            <person name="de Vries R.P."/>
            <person name="Dyer P.S."/>
            <person name="Fillinger S."/>
            <person name="Fournier E."/>
            <person name="Gout L."/>
            <person name="Hahn M."/>
            <person name="Kohn L."/>
            <person name="Lapalu N."/>
            <person name="Plummer K.M."/>
            <person name="Pradier J.M."/>
            <person name="Quevillon E."/>
            <person name="Sharon A."/>
            <person name="Simon A."/>
            <person name="ten Have A."/>
            <person name="Tudzynski B."/>
            <person name="Tudzynski P."/>
            <person name="Wincker P."/>
            <person name="Andrew M."/>
            <person name="Anthouard V."/>
            <person name="Beever R.E."/>
            <person name="Beffa R."/>
            <person name="Benoit I."/>
            <person name="Bouzid O."/>
            <person name="Brault B."/>
            <person name="Chen Z."/>
            <person name="Choquer M."/>
            <person name="Collemare J."/>
            <person name="Cotton P."/>
            <person name="Danchin E.G."/>
            <person name="Da Silva C."/>
            <person name="Gautier A."/>
            <person name="Giraud C."/>
            <person name="Giraud T."/>
            <person name="Gonzalez C."/>
            <person name="Grossetete S."/>
            <person name="Guldener U."/>
            <person name="Henrissat B."/>
            <person name="Howlett B.J."/>
            <person name="Kodira C."/>
            <person name="Kretschmer M."/>
            <person name="Lappartient A."/>
            <person name="Leroch M."/>
            <person name="Levis C."/>
            <person name="Mauceli E."/>
            <person name="Neuveglise C."/>
            <person name="Oeser B."/>
            <person name="Pearson M."/>
            <person name="Poulain J."/>
            <person name="Poussereau N."/>
            <person name="Quesneville H."/>
            <person name="Rascle C."/>
            <person name="Schumacher J."/>
            <person name="Segurens B."/>
            <person name="Sexton A."/>
            <person name="Silva E."/>
            <person name="Sirven C."/>
            <person name="Soanes D.M."/>
            <person name="Talbot N.J."/>
            <person name="Templeton M."/>
            <person name="Yandava C."/>
            <person name="Yarden O."/>
            <person name="Zeng Q."/>
            <person name="Rollins J.A."/>
            <person name="Lebrun M.H."/>
            <person name="Dickman M."/>
        </authorList>
    </citation>
    <scope>NUCLEOTIDE SEQUENCE [LARGE SCALE GENOMIC DNA]</scope>
    <source>
        <strain evidence="3">T4</strain>
    </source>
</reference>
<sequence>MGILCKVQSSITINSITIFSYSIVLVGGLGALINRTYRNALNNFHRLVEIEVDVSKL</sequence>
<keyword evidence="1" id="KW-0472">Membrane</keyword>
<name>G2YJ89_BOTF4</name>
<dbReference type="Proteomes" id="UP000008177">
    <property type="component" value="Unplaced contigs"/>
</dbReference>
<keyword evidence="1" id="KW-0812">Transmembrane</keyword>
<protein>
    <submittedName>
        <fullName evidence="2">Uncharacterized protein</fullName>
    </submittedName>
</protein>
<evidence type="ECO:0000313" key="3">
    <source>
        <dbReference type="Proteomes" id="UP000008177"/>
    </source>
</evidence>
<dbReference type="EMBL" id="FQ790337">
    <property type="protein sequence ID" value="CCD51776.1"/>
    <property type="molecule type" value="Genomic_DNA"/>
</dbReference>
<evidence type="ECO:0000313" key="2">
    <source>
        <dbReference type="EMBL" id="CCD51776.1"/>
    </source>
</evidence>
<evidence type="ECO:0000256" key="1">
    <source>
        <dbReference type="SAM" id="Phobius"/>
    </source>
</evidence>
<organism evidence="2 3">
    <name type="scientific">Botryotinia fuckeliana (strain T4)</name>
    <name type="common">Noble rot fungus</name>
    <name type="synonym">Botrytis cinerea</name>
    <dbReference type="NCBI Taxonomy" id="999810"/>
    <lineage>
        <taxon>Eukaryota</taxon>
        <taxon>Fungi</taxon>
        <taxon>Dikarya</taxon>
        <taxon>Ascomycota</taxon>
        <taxon>Pezizomycotina</taxon>
        <taxon>Leotiomycetes</taxon>
        <taxon>Helotiales</taxon>
        <taxon>Sclerotiniaceae</taxon>
        <taxon>Botrytis</taxon>
    </lineage>
</organism>
<dbReference type="InParanoid" id="G2YJ89"/>
<dbReference type="HOGENOM" id="CLU_2996308_0_0_1"/>
<feature type="transmembrane region" description="Helical" evidence="1">
    <location>
        <begin position="12"/>
        <end position="33"/>
    </location>
</feature>
<keyword evidence="1" id="KW-1133">Transmembrane helix</keyword>
<accession>G2YJ89</accession>
<gene>
    <name evidence="2" type="ORF">BofuT4_uP020820.1</name>
</gene>
<dbReference type="AlphaFoldDB" id="G2YJ89"/>